<proteinExistence type="inferred from homology"/>
<evidence type="ECO:0000256" key="11">
    <source>
        <dbReference type="ARBA" id="ARBA00031908"/>
    </source>
</evidence>
<comment type="caution">
    <text evidence="18">The sequence shown here is derived from an EMBL/GenBank/DDBJ whole genome shotgun (WGS) entry which is preliminary data.</text>
</comment>
<dbReference type="UniPathway" id="UPA00074">
    <property type="reaction ID" value="UER00129"/>
</dbReference>
<dbReference type="InterPro" id="IPR036676">
    <property type="entry name" value="PurM-like_C_sf"/>
</dbReference>
<dbReference type="CDD" id="cd02196">
    <property type="entry name" value="PurM"/>
    <property type="match status" value="1"/>
</dbReference>
<protein>
    <recommendedName>
        <fullName evidence="5 15">Phosphoribosylformylglycinamidine cyclo-ligase</fullName>
        <ecNumber evidence="4 15">6.3.3.1</ecNumber>
    </recommendedName>
    <alternativeName>
        <fullName evidence="12 15">AIR synthase</fullName>
    </alternativeName>
    <alternativeName>
        <fullName evidence="13 15">AIRS</fullName>
    </alternativeName>
    <alternativeName>
        <fullName evidence="11 15">Phosphoribosyl-aminoimidazole synthetase</fullName>
    </alternativeName>
</protein>
<dbReference type="GO" id="GO:0046084">
    <property type="term" value="P:adenine biosynthetic process"/>
    <property type="evidence" value="ECO:0007669"/>
    <property type="project" value="TreeGrafter"/>
</dbReference>
<dbReference type="Proteomes" id="UP000525652">
    <property type="component" value="Unassembled WGS sequence"/>
</dbReference>
<keyword evidence="6 15" id="KW-0963">Cytoplasm</keyword>
<feature type="domain" description="PurM-like N-terminal" evidence="16">
    <location>
        <begin position="59"/>
        <end position="164"/>
    </location>
</feature>
<dbReference type="Gene3D" id="3.90.650.10">
    <property type="entry name" value="PurM-like C-terminal domain"/>
    <property type="match status" value="1"/>
</dbReference>
<dbReference type="NCBIfam" id="TIGR00878">
    <property type="entry name" value="purM"/>
    <property type="match status" value="1"/>
</dbReference>
<evidence type="ECO:0000256" key="7">
    <source>
        <dbReference type="ARBA" id="ARBA00022598"/>
    </source>
</evidence>
<evidence type="ECO:0000259" key="17">
    <source>
        <dbReference type="Pfam" id="PF02769"/>
    </source>
</evidence>
<dbReference type="InterPro" id="IPR010918">
    <property type="entry name" value="PurM-like_C_dom"/>
</dbReference>
<dbReference type="Pfam" id="PF00586">
    <property type="entry name" value="AIRS"/>
    <property type="match status" value="1"/>
</dbReference>
<keyword evidence="8 15" id="KW-0547">Nucleotide-binding</keyword>
<dbReference type="PANTHER" id="PTHR10520">
    <property type="entry name" value="TRIFUNCTIONAL PURINE BIOSYNTHETIC PROTEIN ADENOSINE-3-RELATED"/>
    <property type="match status" value="1"/>
</dbReference>
<evidence type="ECO:0000256" key="14">
    <source>
        <dbReference type="ARBA" id="ARBA00049057"/>
    </source>
</evidence>
<comment type="pathway">
    <text evidence="2 15">Purine metabolism; IMP biosynthesis via de novo pathway; 5-amino-1-(5-phospho-D-ribosyl)imidazole from N(2)-formyl-N(1)-(5-phospho-D-ribosyl)glycinamide: step 2/2.</text>
</comment>
<evidence type="ECO:0000256" key="8">
    <source>
        <dbReference type="ARBA" id="ARBA00022741"/>
    </source>
</evidence>
<evidence type="ECO:0000256" key="10">
    <source>
        <dbReference type="ARBA" id="ARBA00022840"/>
    </source>
</evidence>
<organism evidence="18 19">
    <name type="scientific">Puniceicoccus vermicola</name>
    <dbReference type="NCBI Taxonomy" id="388746"/>
    <lineage>
        <taxon>Bacteria</taxon>
        <taxon>Pseudomonadati</taxon>
        <taxon>Verrucomicrobiota</taxon>
        <taxon>Opitutia</taxon>
        <taxon>Puniceicoccales</taxon>
        <taxon>Puniceicoccaceae</taxon>
        <taxon>Puniceicoccus</taxon>
    </lineage>
</organism>
<dbReference type="EC" id="6.3.3.1" evidence="4 15"/>
<feature type="domain" description="PurM-like C-terminal" evidence="17">
    <location>
        <begin position="177"/>
        <end position="343"/>
    </location>
</feature>
<dbReference type="AlphaFoldDB" id="A0A7X1AYS5"/>
<evidence type="ECO:0000256" key="12">
    <source>
        <dbReference type="ARBA" id="ARBA00032931"/>
    </source>
</evidence>
<dbReference type="EMBL" id="JACHVA010000092">
    <property type="protein sequence ID" value="MBC2602457.1"/>
    <property type="molecule type" value="Genomic_DNA"/>
</dbReference>
<dbReference type="InterPro" id="IPR016188">
    <property type="entry name" value="PurM-like_N"/>
</dbReference>
<keyword evidence="9 15" id="KW-0658">Purine biosynthesis</keyword>
<dbReference type="InterPro" id="IPR036921">
    <property type="entry name" value="PurM-like_N_sf"/>
</dbReference>
<dbReference type="RefSeq" id="WP_185693141.1">
    <property type="nucleotide sequence ID" value="NZ_JACHVA010000092.1"/>
</dbReference>
<evidence type="ECO:0000256" key="5">
    <source>
        <dbReference type="ARBA" id="ARBA00020367"/>
    </source>
</evidence>
<evidence type="ECO:0000313" key="18">
    <source>
        <dbReference type="EMBL" id="MBC2602457.1"/>
    </source>
</evidence>
<comment type="catalytic activity">
    <reaction evidence="14 15">
        <text>2-formamido-N(1)-(5-O-phospho-beta-D-ribosyl)acetamidine + ATP = 5-amino-1-(5-phospho-beta-D-ribosyl)imidazole + ADP + phosphate + H(+)</text>
        <dbReference type="Rhea" id="RHEA:23032"/>
        <dbReference type="ChEBI" id="CHEBI:15378"/>
        <dbReference type="ChEBI" id="CHEBI:30616"/>
        <dbReference type="ChEBI" id="CHEBI:43474"/>
        <dbReference type="ChEBI" id="CHEBI:137981"/>
        <dbReference type="ChEBI" id="CHEBI:147287"/>
        <dbReference type="ChEBI" id="CHEBI:456216"/>
        <dbReference type="EC" id="6.3.3.1"/>
    </reaction>
</comment>
<sequence length="346" mass="36530">MAKTDYKSSGVDIDAGNEAVNRIGPLVKTTFGPEVLTGLGSFGSMVELGPTLKNYTNPVLIQSIDGVGTKVSVAKMAGKYYNLGIDVVSATTNDILVHGASPVTFLDYIANEKLDPAVVEEIVSGMVENCRENGIALVGGETAEMPSTYLAGEHDIVGCVTGLVDKDKIINGADISVGDAVIALPSSGLHTNGFSLARKVFFEVAKMTTETYVDELGETVGDALLRPHLNYRKPIDAWIAGGVKIKGLSHITGGGFLENIPRILPEGTSVEVEKGTWPGLPVFSVIADAGEVEEMEMFRTFNMGIGLVAVVPEAEAEKALETIRSIGGSAYRIGSVIEGDRKVLLK</sequence>
<comment type="subcellular location">
    <subcellularLocation>
        <location evidence="1 15">Cytoplasm</location>
    </subcellularLocation>
</comment>
<dbReference type="GO" id="GO:0005829">
    <property type="term" value="C:cytosol"/>
    <property type="evidence" value="ECO:0007669"/>
    <property type="project" value="TreeGrafter"/>
</dbReference>
<accession>A0A7X1AYS5</accession>
<reference evidence="18 19" key="1">
    <citation type="submission" date="2020-07" db="EMBL/GenBank/DDBJ databases">
        <authorList>
            <person name="Feng X."/>
        </authorList>
    </citation>
    <scope>NUCLEOTIDE SEQUENCE [LARGE SCALE GENOMIC DNA]</scope>
    <source>
        <strain evidence="18 19">JCM14086</strain>
    </source>
</reference>
<evidence type="ECO:0000256" key="3">
    <source>
        <dbReference type="ARBA" id="ARBA00010280"/>
    </source>
</evidence>
<evidence type="ECO:0000256" key="6">
    <source>
        <dbReference type="ARBA" id="ARBA00022490"/>
    </source>
</evidence>
<name>A0A7X1AYS5_9BACT</name>
<dbReference type="GO" id="GO:0006189">
    <property type="term" value="P:'de novo' IMP biosynthetic process"/>
    <property type="evidence" value="ECO:0007669"/>
    <property type="project" value="UniProtKB-UniRule"/>
</dbReference>
<evidence type="ECO:0000256" key="2">
    <source>
        <dbReference type="ARBA" id="ARBA00004686"/>
    </source>
</evidence>
<evidence type="ECO:0000313" key="19">
    <source>
        <dbReference type="Proteomes" id="UP000525652"/>
    </source>
</evidence>
<dbReference type="GO" id="GO:0005524">
    <property type="term" value="F:ATP binding"/>
    <property type="evidence" value="ECO:0007669"/>
    <property type="project" value="UniProtKB-KW"/>
</dbReference>
<evidence type="ECO:0000256" key="1">
    <source>
        <dbReference type="ARBA" id="ARBA00004496"/>
    </source>
</evidence>
<comment type="similarity">
    <text evidence="3 15">Belongs to the AIR synthase family.</text>
</comment>
<evidence type="ECO:0000259" key="16">
    <source>
        <dbReference type="Pfam" id="PF00586"/>
    </source>
</evidence>
<evidence type="ECO:0000256" key="9">
    <source>
        <dbReference type="ARBA" id="ARBA00022755"/>
    </source>
</evidence>
<dbReference type="HAMAP" id="MF_00741">
    <property type="entry name" value="AIRS"/>
    <property type="match status" value="1"/>
</dbReference>
<keyword evidence="10 15" id="KW-0067">ATP-binding</keyword>
<keyword evidence="19" id="KW-1185">Reference proteome</keyword>
<evidence type="ECO:0000256" key="4">
    <source>
        <dbReference type="ARBA" id="ARBA00013047"/>
    </source>
</evidence>
<evidence type="ECO:0000256" key="13">
    <source>
        <dbReference type="ARBA" id="ARBA00033093"/>
    </source>
</evidence>
<evidence type="ECO:0000256" key="15">
    <source>
        <dbReference type="HAMAP-Rule" id="MF_00741"/>
    </source>
</evidence>
<dbReference type="SUPFAM" id="SSF55326">
    <property type="entry name" value="PurM N-terminal domain-like"/>
    <property type="match status" value="1"/>
</dbReference>
<keyword evidence="7 15" id="KW-0436">Ligase</keyword>
<dbReference type="GO" id="GO:0004641">
    <property type="term" value="F:phosphoribosylformylglycinamidine cyclo-ligase activity"/>
    <property type="evidence" value="ECO:0007669"/>
    <property type="project" value="UniProtKB-UniRule"/>
</dbReference>
<dbReference type="Gene3D" id="3.30.1330.10">
    <property type="entry name" value="PurM-like, N-terminal domain"/>
    <property type="match status" value="1"/>
</dbReference>
<dbReference type="GO" id="GO:0004637">
    <property type="term" value="F:phosphoribosylamine-glycine ligase activity"/>
    <property type="evidence" value="ECO:0007669"/>
    <property type="project" value="TreeGrafter"/>
</dbReference>
<dbReference type="SUPFAM" id="SSF56042">
    <property type="entry name" value="PurM C-terminal domain-like"/>
    <property type="match status" value="1"/>
</dbReference>
<gene>
    <name evidence="15" type="primary">purM</name>
    <name evidence="18" type="ORF">H5P30_11775</name>
</gene>
<dbReference type="FunFam" id="3.90.650.10:FF:000011">
    <property type="entry name" value="Phosphoribosylformylglycinamidine cyclo-ligase"/>
    <property type="match status" value="1"/>
</dbReference>
<dbReference type="Pfam" id="PF02769">
    <property type="entry name" value="AIRS_C"/>
    <property type="match status" value="1"/>
</dbReference>
<dbReference type="InterPro" id="IPR004733">
    <property type="entry name" value="PurM_cligase"/>
</dbReference>
<dbReference type="PANTHER" id="PTHR10520:SF12">
    <property type="entry name" value="TRIFUNCTIONAL PURINE BIOSYNTHETIC PROTEIN ADENOSINE-3"/>
    <property type="match status" value="1"/>
</dbReference>